<evidence type="ECO:0000313" key="1">
    <source>
        <dbReference type="EMBL" id="ACS44070.1"/>
    </source>
</evidence>
<dbReference type="KEGG" id="mea:Mex_2p1332"/>
<geneLocation type="plasmid" evidence="1 2">
    <name>megaplasmid</name>
</geneLocation>
<dbReference type="AlphaFoldDB" id="C5B6I8"/>
<keyword evidence="1" id="KW-0614">Plasmid</keyword>
<organism evidence="1 2">
    <name type="scientific">Methylorubrum extorquens (strain ATCC 14718 / DSM 1338 / JCM 2805 / NCIMB 9133 / AM1)</name>
    <name type="common">Methylobacterium extorquens</name>
    <dbReference type="NCBI Taxonomy" id="272630"/>
    <lineage>
        <taxon>Bacteria</taxon>
        <taxon>Pseudomonadati</taxon>
        <taxon>Pseudomonadota</taxon>
        <taxon>Alphaproteobacteria</taxon>
        <taxon>Hyphomicrobiales</taxon>
        <taxon>Methylobacteriaceae</taxon>
        <taxon>Methylorubrum</taxon>
    </lineage>
</organism>
<dbReference type="EMBL" id="CP001511">
    <property type="protein sequence ID" value="ACS44070.1"/>
    <property type="molecule type" value="Genomic_DNA"/>
</dbReference>
<dbReference type="HOGENOM" id="CLU_1271063_0_0_5"/>
<dbReference type="RefSeq" id="WP_012754345.1">
    <property type="nucleotide sequence ID" value="NC_012811.1"/>
</dbReference>
<gene>
    <name evidence="1" type="ordered locus">MexAM1_META2p1332</name>
</gene>
<evidence type="ECO:0000313" key="2">
    <source>
        <dbReference type="Proteomes" id="UP000009081"/>
    </source>
</evidence>
<name>C5B6I8_METEA</name>
<keyword evidence="2" id="KW-1185">Reference proteome</keyword>
<proteinExistence type="predicted"/>
<protein>
    <submittedName>
        <fullName evidence="1">Uncharacterized protein</fullName>
    </submittedName>
</protein>
<dbReference type="Proteomes" id="UP000009081">
    <property type="component" value="Plasmid megaplasmid"/>
</dbReference>
<sequence>MSAAHFTLDSDGRFVARRSRAEVRISWQPRTPLRWNLRIEDVATGARILDADHHSLDHAFADAAAALEVERSGWRSLLRIVVGDDSFHRPGAMPAETILDHFGYVLVDSLQIFVLETFSDCVDAATVRKVFADRLSSAGAQVGAVNRIGSTDGEASWCVDAVLPVSGCFHRDRLTEAAAEIVAATDAGTLVSCHPLAVSRTRVEAEPATVLRFARAG</sequence>
<reference evidence="1 2" key="1">
    <citation type="journal article" date="2009" name="PLoS ONE">
        <title>Methylobacterium genome sequences: a reference blueprint to investigate microbial metabolism of C1 compounds from natural and industrial sources.</title>
        <authorList>
            <person name="Vuilleumier S."/>
            <person name="Chistoserdova L."/>
            <person name="Lee M.-C."/>
            <person name="Bringel F."/>
            <person name="Lajus A."/>
            <person name="Zhou Y."/>
            <person name="Gourion B."/>
            <person name="Barbe V."/>
            <person name="Chang J."/>
            <person name="Cruveiller S."/>
            <person name="Dossat C."/>
            <person name="Gillett W."/>
            <person name="Gruffaz C."/>
            <person name="Haugen E."/>
            <person name="Hourcade E."/>
            <person name="Levy R."/>
            <person name="Mangenot S."/>
            <person name="Muller E."/>
            <person name="Nadalig T."/>
            <person name="Pagni M."/>
            <person name="Penny C."/>
            <person name="Peyraud R."/>
            <person name="Robinson D.G."/>
            <person name="Roche D."/>
            <person name="Rouy Z."/>
            <person name="Saenampechek C."/>
            <person name="Salvignol G."/>
            <person name="Vallenet D."/>
            <person name="Wu Z."/>
            <person name="Marx C.J."/>
            <person name="Vorholt J.A."/>
            <person name="Olson M.V."/>
            <person name="Kaul R."/>
            <person name="Weissenbach J."/>
            <person name="Medigue C."/>
            <person name="Lidstrom M.E."/>
        </authorList>
    </citation>
    <scope>NUCLEOTIDE SEQUENCE [LARGE SCALE GENOMIC DNA]</scope>
    <source>
        <strain evidence="2">ATCC 14718 / DSM 1338 / JCM 2805 / NCIMB 9133 / AM1</strain>
    </source>
</reference>
<accession>C5B6I8</accession>